<accession>A0A6P4ECF8</accession>
<dbReference type="RefSeq" id="XP_016972833.1">
    <property type="nucleotide sequence ID" value="XM_017117344.1"/>
</dbReference>
<feature type="disulfide bond" evidence="6">
    <location>
        <begin position="149"/>
        <end position="166"/>
    </location>
</feature>
<dbReference type="Pfam" id="PF00053">
    <property type="entry name" value="EGF_laminin"/>
    <property type="match status" value="3"/>
</dbReference>
<comment type="caution">
    <text evidence="6">Lacks conserved residue(s) required for the propagation of feature annotation.</text>
</comment>
<dbReference type="PRINTS" id="PR00011">
    <property type="entry name" value="EGFLAMININ"/>
</dbReference>
<dbReference type="AlphaFoldDB" id="A0A6P4ECF8"/>
<dbReference type="SMART" id="SM00180">
    <property type="entry name" value="EGF_Lam"/>
    <property type="match status" value="3"/>
</dbReference>
<evidence type="ECO:0000256" key="2">
    <source>
        <dbReference type="ARBA" id="ARBA00022737"/>
    </source>
</evidence>
<evidence type="ECO:0000259" key="7">
    <source>
        <dbReference type="PROSITE" id="PS50027"/>
    </source>
</evidence>
<evidence type="ECO:0000256" key="3">
    <source>
        <dbReference type="ARBA" id="ARBA00023157"/>
    </source>
</evidence>
<evidence type="ECO:0000256" key="1">
    <source>
        <dbReference type="ARBA" id="ARBA00022729"/>
    </source>
</evidence>
<gene>
    <name evidence="8" type="primary">LOC108040101</name>
</gene>
<keyword evidence="1" id="KW-0732">Signal</keyword>
<dbReference type="GO" id="GO:0009888">
    <property type="term" value="P:tissue development"/>
    <property type="evidence" value="ECO:0007669"/>
    <property type="project" value="TreeGrafter"/>
</dbReference>
<dbReference type="PANTHER" id="PTHR10574">
    <property type="entry name" value="NETRIN/LAMININ-RELATED"/>
    <property type="match status" value="1"/>
</dbReference>
<keyword evidence="4" id="KW-0325">Glycoprotein</keyword>
<evidence type="ECO:0000256" key="6">
    <source>
        <dbReference type="PROSITE-ProRule" id="PRU00460"/>
    </source>
</evidence>
<dbReference type="InterPro" id="IPR002049">
    <property type="entry name" value="LE_dom"/>
</dbReference>
<evidence type="ECO:0000256" key="5">
    <source>
        <dbReference type="ARBA" id="ARBA00023292"/>
    </source>
</evidence>
<dbReference type="FunFam" id="2.10.25.10:FF:000574">
    <property type="entry name" value="laminin subunit alpha-1 isoform X1"/>
    <property type="match status" value="1"/>
</dbReference>
<feature type="domain" description="Laminin EGF-like" evidence="7">
    <location>
        <begin position="103"/>
        <end position="146"/>
    </location>
</feature>
<keyword evidence="3 6" id="KW-1015">Disulfide bond</keyword>
<dbReference type="SUPFAM" id="SSF57196">
    <property type="entry name" value="EGF/Laminin"/>
    <property type="match status" value="4"/>
</dbReference>
<dbReference type="FunFam" id="2.10.25.10:FF:000677">
    <property type="entry name" value="Wing blister, isoform B"/>
    <property type="match status" value="1"/>
</dbReference>
<dbReference type="PANTHER" id="PTHR10574:SF445">
    <property type="entry name" value="LAMININ SUBUNIT ALPHA 3"/>
    <property type="match status" value="1"/>
</dbReference>
<dbReference type="PROSITE" id="PS50027">
    <property type="entry name" value="EGF_LAM_2"/>
    <property type="match status" value="2"/>
</dbReference>
<dbReference type="OrthoDB" id="8545473at2759"/>
<feature type="disulfide bond" evidence="6">
    <location>
        <begin position="147"/>
        <end position="159"/>
    </location>
</feature>
<dbReference type="GO" id="GO:0009887">
    <property type="term" value="P:animal organ morphogenesis"/>
    <property type="evidence" value="ECO:0007669"/>
    <property type="project" value="TreeGrafter"/>
</dbReference>
<keyword evidence="2" id="KW-0677">Repeat</keyword>
<proteinExistence type="predicted"/>
<dbReference type="Gene3D" id="2.10.25.10">
    <property type="entry name" value="Laminin"/>
    <property type="match status" value="4"/>
</dbReference>
<organism evidence="8">
    <name type="scientific">Drosophila rhopaloa</name>
    <name type="common">Fruit fly</name>
    <dbReference type="NCBI Taxonomy" id="1041015"/>
    <lineage>
        <taxon>Eukaryota</taxon>
        <taxon>Metazoa</taxon>
        <taxon>Ecdysozoa</taxon>
        <taxon>Arthropoda</taxon>
        <taxon>Hexapoda</taxon>
        <taxon>Insecta</taxon>
        <taxon>Pterygota</taxon>
        <taxon>Neoptera</taxon>
        <taxon>Endopterygota</taxon>
        <taxon>Diptera</taxon>
        <taxon>Brachycera</taxon>
        <taxon>Muscomorpha</taxon>
        <taxon>Ephydroidea</taxon>
        <taxon>Drosophilidae</taxon>
        <taxon>Drosophila</taxon>
        <taxon>Sophophora</taxon>
    </lineage>
</organism>
<name>A0A6P4ECF8_DRORH</name>
<feature type="domain" description="Laminin EGF-like" evidence="7">
    <location>
        <begin position="147"/>
        <end position="186"/>
    </location>
</feature>
<keyword evidence="5 6" id="KW-0424">Laminin EGF-like domain</keyword>
<evidence type="ECO:0000256" key="4">
    <source>
        <dbReference type="ARBA" id="ARBA00023180"/>
    </source>
</evidence>
<dbReference type="GO" id="GO:0005604">
    <property type="term" value="C:basement membrane"/>
    <property type="evidence" value="ECO:0007669"/>
    <property type="project" value="TreeGrafter"/>
</dbReference>
<feature type="disulfide bond" evidence="6">
    <location>
        <begin position="120"/>
        <end position="129"/>
    </location>
</feature>
<dbReference type="Pfam" id="PF24973">
    <property type="entry name" value="EGF_LMN_ATRN"/>
    <property type="match status" value="1"/>
</dbReference>
<dbReference type="GO" id="GO:0007411">
    <property type="term" value="P:axon guidance"/>
    <property type="evidence" value="ECO:0007669"/>
    <property type="project" value="TreeGrafter"/>
</dbReference>
<dbReference type="PROSITE" id="PS01248">
    <property type="entry name" value="EGF_LAM_1"/>
    <property type="match status" value="1"/>
</dbReference>
<feature type="disulfide bond" evidence="6">
    <location>
        <begin position="168"/>
        <end position="177"/>
    </location>
</feature>
<reference evidence="8" key="1">
    <citation type="submission" date="2025-08" db="UniProtKB">
        <authorList>
            <consortium name="RefSeq"/>
        </authorList>
    </citation>
    <scope>IDENTIFICATION</scope>
</reference>
<dbReference type="CDD" id="cd00055">
    <property type="entry name" value="EGF_Lam"/>
    <property type="match status" value="2"/>
</dbReference>
<dbReference type="GO" id="GO:0005201">
    <property type="term" value="F:extracellular matrix structural constituent"/>
    <property type="evidence" value="ECO:0007669"/>
    <property type="project" value="TreeGrafter"/>
</dbReference>
<protein>
    <submittedName>
        <fullName evidence="8">Laminin subunit alpha-1-like</fullName>
    </submittedName>
</protein>
<dbReference type="InterPro" id="IPR056863">
    <property type="entry name" value="LMN_ATRN_NET-like_EGF"/>
</dbReference>
<sequence>MHNTFGDRCERCQLGYYGNPLQGTPHDCKRCACPLSEDSNNFSPSCQLKSYNYMDLNPQFELIEHAEYICTQCPEGYTGDHCQVCDDGYFGNPRQLGSSCQRCDCAGGPCNVTTGECITCRGNTEGWHCERCKLGYWGDPAVGCDPCHCHPEGSESGLCDSTDGQCLCKPRYAGQKCDECDVGFAN</sequence>
<dbReference type="FunFam" id="2.10.25.10:FF:000082">
    <property type="entry name" value="Laminin subunit alpha 1"/>
    <property type="match status" value="1"/>
</dbReference>
<dbReference type="InterPro" id="IPR050440">
    <property type="entry name" value="Laminin/Netrin_ECM"/>
</dbReference>
<evidence type="ECO:0000313" key="8">
    <source>
        <dbReference type="RefSeq" id="XP_016972833.1"/>
    </source>
</evidence>
<feature type="non-terminal residue" evidence="8">
    <location>
        <position position="186"/>
    </location>
</feature>